<protein>
    <submittedName>
        <fullName evidence="2">Uncharacterized protein</fullName>
    </submittedName>
</protein>
<evidence type="ECO:0000256" key="1">
    <source>
        <dbReference type="SAM" id="SignalP"/>
    </source>
</evidence>
<comment type="caution">
    <text evidence="2">The sequence shown here is derived from an EMBL/GenBank/DDBJ whole genome shotgun (WGS) entry which is preliminary data.</text>
</comment>
<accession>A0A9Q0GWM7</accession>
<dbReference type="OrthoDB" id="1047240at2759"/>
<sequence length="208" mass="23041">MLLGFGFWYLLDSFTKEALAEYGNVNTAGLPLHELGGHGGNNVGYYLGCSWARLIWRHSKDCTTFLKALTCFGCRRANGPHSSAVKQVVQGPSCGDVLQAMQHEPKLMFETLKHYAEDIKILCSEDRNPYAEECGHKDEIASATLECSLVCSFHSMPYLTTALATCAMVNSNAYYYCVEGDNNVEENSRAAVGLIKLIVRLDFPYKSC</sequence>
<evidence type="ECO:0000313" key="2">
    <source>
        <dbReference type="EMBL" id="KAJ4954915.1"/>
    </source>
</evidence>
<keyword evidence="1" id="KW-0732">Signal</keyword>
<reference evidence="2" key="1">
    <citation type="journal article" date="2023" name="Plant J.">
        <title>The genome of the king protea, Protea cynaroides.</title>
        <authorList>
            <person name="Chang J."/>
            <person name="Duong T.A."/>
            <person name="Schoeman C."/>
            <person name="Ma X."/>
            <person name="Roodt D."/>
            <person name="Barker N."/>
            <person name="Li Z."/>
            <person name="Van de Peer Y."/>
            <person name="Mizrachi E."/>
        </authorList>
    </citation>
    <scope>NUCLEOTIDE SEQUENCE</scope>
    <source>
        <tissue evidence="2">Young leaves</tissue>
    </source>
</reference>
<keyword evidence="3" id="KW-1185">Reference proteome</keyword>
<dbReference type="Proteomes" id="UP001141806">
    <property type="component" value="Unassembled WGS sequence"/>
</dbReference>
<gene>
    <name evidence="2" type="ORF">NE237_011698</name>
</gene>
<feature type="signal peptide" evidence="1">
    <location>
        <begin position="1"/>
        <end position="20"/>
    </location>
</feature>
<name>A0A9Q0GWM7_9MAGN</name>
<dbReference type="AlphaFoldDB" id="A0A9Q0GWM7"/>
<dbReference type="EMBL" id="JAMYWD010000011">
    <property type="protein sequence ID" value="KAJ4954915.1"/>
    <property type="molecule type" value="Genomic_DNA"/>
</dbReference>
<feature type="chain" id="PRO_5040244652" evidence="1">
    <location>
        <begin position="21"/>
        <end position="208"/>
    </location>
</feature>
<proteinExistence type="predicted"/>
<evidence type="ECO:0000313" key="3">
    <source>
        <dbReference type="Proteomes" id="UP001141806"/>
    </source>
</evidence>
<organism evidence="2 3">
    <name type="scientific">Protea cynaroides</name>
    <dbReference type="NCBI Taxonomy" id="273540"/>
    <lineage>
        <taxon>Eukaryota</taxon>
        <taxon>Viridiplantae</taxon>
        <taxon>Streptophyta</taxon>
        <taxon>Embryophyta</taxon>
        <taxon>Tracheophyta</taxon>
        <taxon>Spermatophyta</taxon>
        <taxon>Magnoliopsida</taxon>
        <taxon>Proteales</taxon>
        <taxon>Proteaceae</taxon>
        <taxon>Protea</taxon>
    </lineage>
</organism>